<dbReference type="RefSeq" id="XP_040663713.1">
    <property type="nucleotide sequence ID" value="XM_040812944.1"/>
</dbReference>
<reference evidence="3" key="1">
    <citation type="journal article" date="2017" name="Genome Biol.">
        <title>Comparative genomics reveals high biological diversity and specific adaptations in the industrially and medically important fungal genus Aspergillus.</title>
        <authorList>
            <person name="de Vries R.P."/>
            <person name="Riley R."/>
            <person name="Wiebenga A."/>
            <person name="Aguilar-Osorio G."/>
            <person name="Amillis S."/>
            <person name="Uchima C.A."/>
            <person name="Anderluh G."/>
            <person name="Asadollahi M."/>
            <person name="Askin M."/>
            <person name="Barry K."/>
            <person name="Battaglia E."/>
            <person name="Bayram O."/>
            <person name="Benocci T."/>
            <person name="Braus-Stromeyer S.A."/>
            <person name="Caldana C."/>
            <person name="Canovas D."/>
            <person name="Cerqueira G.C."/>
            <person name="Chen F."/>
            <person name="Chen W."/>
            <person name="Choi C."/>
            <person name="Clum A."/>
            <person name="Dos Santos R.A."/>
            <person name="Damasio A.R."/>
            <person name="Diallinas G."/>
            <person name="Emri T."/>
            <person name="Fekete E."/>
            <person name="Flipphi M."/>
            <person name="Freyberg S."/>
            <person name="Gallo A."/>
            <person name="Gournas C."/>
            <person name="Habgood R."/>
            <person name="Hainaut M."/>
            <person name="Harispe M.L."/>
            <person name="Henrissat B."/>
            <person name="Hilden K.S."/>
            <person name="Hope R."/>
            <person name="Hossain A."/>
            <person name="Karabika E."/>
            <person name="Karaffa L."/>
            <person name="Karanyi Z."/>
            <person name="Krasevec N."/>
            <person name="Kuo A."/>
            <person name="Kusch H."/>
            <person name="LaButti K."/>
            <person name="Lagendijk E.L."/>
            <person name="Lapidus A."/>
            <person name="Levasseur A."/>
            <person name="Lindquist E."/>
            <person name="Lipzen A."/>
            <person name="Logrieco A.F."/>
            <person name="MacCabe A."/>
            <person name="Maekelae M.R."/>
            <person name="Malavazi I."/>
            <person name="Melin P."/>
            <person name="Meyer V."/>
            <person name="Mielnichuk N."/>
            <person name="Miskei M."/>
            <person name="Molnar A.P."/>
            <person name="Mule G."/>
            <person name="Ngan C.Y."/>
            <person name="Orejas M."/>
            <person name="Orosz E."/>
            <person name="Ouedraogo J.P."/>
            <person name="Overkamp K.M."/>
            <person name="Park H.-S."/>
            <person name="Perrone G."/>
            <person name="Piumi F."/>
            <person name="Punt P.J."/>
            <person name="Ram A.F."/>
            <person name="Ramon A."/>
            <person name="Rauscher S."/>
            <person name="Record E."/>
            <person name="Riano-Pachon D.M."/>
            <person name="Robert V."/>
            <person name="Roehrig J."/>
            <person name="Ruller R."/>
            <person name="Salamov A."/>
            <person name="Salih N.S."/>
            <person name="Samson R.A."/>
            <person name="Sandor E."/>
            <person name="Sanguinetti M."/>
            <person name="Schuetze T."/>
            <person name="Sepcic K."/>
            <person name="Shelest E."/>
            <person name="Sherlock G."/>
            <person name="Sophianopoulou V."/>
            <person name="Squina F.M."/>
            <person name="Sun H."/>
            <person name="Susca A."/>
            <person name="Todd R.B."/>
            <person name="Tsang A."/>
            <person name="Unkles S.E."/>
            <person name="van de Wiele N."/>
            <person name="van Rossen-Uffink D."/>
            <person name="Oliveira J.V."/>
            <person name="Vesth T.C."/>
            <person name="Visser J."/>
            <person name="Yu J.-H."/>
            <person name="Zhou M."/>
            <person name="Andersen M.R."/>
            <person name="Archer D.B."/>
            <person name="Baker S.E."/>
            <person name="Benoit I."/>
            <person name="Brakhage A.A."/>
            <person name="Braus G.H."/>
            <person name="Fischer R."/>
            <person name="Frisvad J.C."/>
            <person name="Goldman G.H."/>
            <person name="Houbraken J."/>
            <person name="Oakley B."/>
            <person name="Pocsi I."/>
            <person name="Scazzocchio C."/>
            <person name="Seiboth B."/>
            <person name="vanKuyk P.A."/>
            <person name="Wortman J."/>
            <person name="Dyer P.S."/>
            <person name="Grigoriev I.V."/>
        </authorList>
    </citation>
    <scope>NUCLEOTIDE SEQUENCE [LARGE SCALE GENOMIC DNA]</scope>
    <source>
        <strain evidence="3">CBS 583.65</strain>
    </source>
</reference>
<evidence type="ECO:0000313" key="2">
    <source>
        <dbReference type="EMBL" id="OJI97950.1"/>
    </source>
</evidence>
<keyword evidence="3" id="KW-1185">Reference proteome</keyword>
<dbReference type="EMBL" id="KV878126">
    <property type="protein sequence ID" value="OJI97950.1"/>
    <property type="molecule type" value="Genomic_DNA"/>
</dbReference>
<keyword evidence="1" id="KW-0812">Transmembrane</keyword>
<sequence length="91" mass="10358">MGYCAPGWCDELKSKSKMCCVEEVAKPKGESQQHQIHSLTFYFSPALCFFSLFHFVTIIIIVLPWASGNIYIYLLFICSVFLARVVRALDS</sequence>
<dbReference type="Proteomes" id="UP000184073">
    <property type="component" value="Unassembled WGS sequence"/>
</dbReference>
<accession>A0A1L9P8T9</accession>
<name>A0A1L9P8T9_ASPVE</name>
<organism evidence="2 3">
    <name type="scientific">Aspergillus versicolor CBS 583.65</name>
    <dbReference type="NCBI Taxonomy" id="1036611"/>
    <lineage>
        <taxon>Eukaryota</taxon>
        <taxon>Fungi</taxon>
        <taxon>Dikarya</taxon>
        <taxon>Ascomycota</taxon>
        <taxon>Pezizomycotina</taxon>
        <taxon>Eurotiomycetes</taxon>
        <taxon>Eurotiomycetidae</taxon>
        <taxon>Eurotiales</taxon>
        <taxon>Aspergillaceae</taxon>
        <taxon>Aspergillus</taxon>
        <taxon>Aspergillus subgen. Nidulantes</taxon>
    </lineage>
</organism>
<dbReference type="VEuPathDB" id="FungiDB:ASPVEDRAFT_439523"/>
<dbReference type="AlphaFoldDB" id="A0A1L9P8T9"/>
<gene>
    <name evidence="2" type="ORF">ASPVEDRAFT_439523</name>
</gene>
<keyword evidence="1" id="KW-0472">Membrane</keyword>
<dbReference type="GeneID" id="63728455"/>
<protein>
    <submittedName>
        <fullName evidence="2">Uncharacterized protein</fullName>
    </submittedName>
</protein>
<keyword evidence="1" id="KW-1133">Transmembrane helix</keyword>
<proteinExistence type="predicted"/>
<evidence type="ECO:0000313" key="3">
    <source>
        <dbReference type="Proteomes" id="UP000184073"/>
    </source>
</evidence>
<feature type="transmembrane region" description="Helical" evidence="1">
    <location>
        <begin position="41"/>
        <end position="64"/>
    </location>
</feature>
<evidence type="ECO:0000256" key="1">
    <source>
        <dbReference type="SAM" id="Phobius"/>
    </source>
</evidence>
<feature type="transmembrane region" description="Helical" evidence="1">
    <location>
        <begin position="70"/>
        <end position="89"/>
    </location>
</feature>